<protein>
    <recommendedName>
        <fullName evidence="2">CRAL-TRIO domain-containing protein</fullName>
    </recommendedName>
</protein>
<dbReference type="InterPro" id="IPR051026">
    <property type="entry name" value="PI/PC_transfer"/>
</dbReference>
<organism evidence="3 4">
    <name type="scientific">Orbilia brochopaga</name>
    <dbReference type="NCBI Taxonomy" id="3140254"/>
    <lineage>
        <taxon>Eukaryota</taxon>
        <taxon>Fungi</taxon>
        <taxon>Dikarya</taxon>
        <taxon>Ascomycota</taxon>
        <taxon>Pezizomycotina</taxon>
        <taxon>Orbiliomycetes</taxon>
        <taxon>Orbiliales</taxon>
        <taxon>Orbiliaceae</taxon>
        <taxon>Orbilia</taxon>
    </lineage>
</organism>
<evidence type="ECO:0000313" key="3">
    <source>
        <dbReference type="EMBL" id="KAK6353488.1"/>
    </source>
</evidence>
<dbReference type="AlphaFoldDB" id="A0AAV9V4P7"/>
<evidence type="ECO:0000259" key="2">
    <source>
        <dbReference type="PROSITE" id="PS50191"/>
    </source>
</evidence>
<dbReference type="Gene3D" id="3.40.525.10">
    <property type="entry name" value="CRAL-TRIO lipid binding domain"/>
    <property type="match status" value="1"/>
</dbReference>
<feature type="region of interest" description="Disordered" evidence="1">
    <location>
        <begin position="358"/>
        <end position="386"/>
    </location>
</feature>
<dbReference type="InterPro" id="IPR001251">
    <property type="entry name" value="CRAL-TRIO_dom"/>
</dbReference>
<accession>A0AAV9V4P7</accession>
<dbReference type="PANTHER" id="PTHR45657:SF1">
    <property type="entry name" value="CRAL-TRIO DOMAIN-CONTAINING PROTEIN YKL091C-RELATED"/>
    <property type="match status" value="1"/>
</dbReference>
<name>A0AAV9V4P7_9PEZI</name>
<gene>
    <name evidence="3" type="ORF">TWF696_005450</name>
</gene>
<evidence type="ECO:0000313" key="4">
    <source>
        <dbReference type="Proteomes" id="UP001375240"/>
    </source>
</evidence>
<dbReference type="PANTHER" id="PTHR45657">
    <property type="entry name" value="CRAL-TRIO DOMAIN-CONTAINING PROTEIN YKL091C-RELATED"/>
    <property type="match status" value="1"/>
</dbReference>
<proteinExistence type="predicted"/>
<keyword evidence="4" id="KW-1185">Reference proteome</keyword>
<comment type="caution">
    <text evidence="3">The sequence shown here is derived from an EMBL/GenBank/DDBJ whole genome shotgun (WGS) entry which is preliminary data.</text>
</comment>
<dbReference type="EMBL" id="JAVHNQ010000003">
    <property type="protein sequence ID" value="KAK6353488.1"/>
    <property type="molecule type" value="Genomic_DNA"/>
</dbReference>
<feature type="compositionally biased region" description="Basic and acidic residues" evidence="1">
    <location>
        <begin position="359"/>
        <end position="376"/>
    </location>
</feature>
<dbReference type="Pfam" id="PF00650">
    <property type="entry name" value="CRAL_TRIO"/>
    <property type="match status" value="1"/>
</dbReference>
<dbReference type="Proteomes" id="UP001375240">
    <property type="component" value="Unassembled WGS sequence"/>
</dbReference>
<dbReference type="CDD" id="cd00170">
    <property type="entry name" value="SEC14"/>
    <property type="match status" value="1"/>
</dbReference>
<dbReference type="InterPro" id="IPR036865">
    <property type="entry name" value="CRAL-TRIO_dom_sf"/>
</dbReference>
<sequence>MASVEVESANAVTIENEKFETVVEEPELPATVTIPEPSAKPTYTPSITNADAQVDYEGWDAAIVAAISALPESDRKSRSQQFLGKYPTALKEFRTIIAQTEMPWPLHSFQRHPTYLLRYLLAEWRDEELKEFRTDLALIMSKSLDRVIVSQKWRSGEDECWARFGYKTMDEMYEKFRHPADKEDEIYKWFFQGFYGVDKAGYPVHYELPPDTYREEWMTALIMRRLLNNEKTLRERTLQFNPSPEGGATPEQLANPRIGVTWVLDARRIGLFVMPAVYKTMTGLIAYSNRYASAHYPEQGYRAFVVNLGSVLVSIYNVAIKIMPAQTQRTTTCYGGREILDEVIGEAQIPEMFQKGKGKKLDSLNEEEVRKQREEGNAAPWVEFEA</sequence>
<dbReference type="PROSITE" id="PS50191">
    <property type="entry name" value="CRAL_TRIO"/>
    <property type="match status" value="1"/>
</dbReference>
<reference evidence="3 4" key="1">
    <citation type="submission" date="2019-10" db="EMBL/GenBank/DDBJ databases">
        <authorList>
            <person name="Palmer J.M."/>
        </authorList>
    </citation>
    <scope>NUCLEOTIDE SEQUENCE [LARGE SCALE GENOMIC DNA]</scope>
    <source>
        <strain evidence="3 4">TWF696</strain>
    </source>
</reference>
<dbReference type="SUPFAM" id="SSF52087">
    <property type="entry name" value="CRAL/TRIO domain"/>
    <property type="match status" value="1"/>
</dbReference>
<feature type="domain" description="CRAL-TRIO" evidence="2">
    <location>
        <begin position="182"/>
        <end position="353"/>
    </location>
</feature>
<evidence type="ECO:0000256" key="1">
    <source>
        <dbReference type="SAM" id="MobiDB-lite"/>
    </source>
</evidence>